<dbReference type="InterPro" id="IPR020568">
    <property type="entry name" value="Ribosomal_Su5_D2-typ_SF"/>
</dbReference>
<keyword evidence="6" id="KW-0496">Mitochondrion</keyword>
<comment type="subcellular location">
    <subcellularLocation>
        <location evidence="1">Mitochondrion</location>
    </subcellularLocation>
</comment>
<dbReference type="Gene3D" id="3.40.50.11260">
    <property type="match status" value="1"/>
</dbReference>
<dbReference type="HAMAP" id="MF_00505">
    <property type="entry name" value="HSP90"/>
    <property type="match status" value="1"/>
</dbReference>
<keyword evidence="10" id="KW-0675">Receptor</keyword>
<dbReference type="InterPro" id="IPR037196">
    <property type="entry name" value="HSP90_C"/>
</dbReference>
<evidence type="ECO:0000313" key="10">
    <source>
        <dbReference type="EMBL" id="KAA3674096.1"/>
    </source>
</evidence>
<keyword evidence="4 8" id="KW-0067">ATP-binding</keyword>
<keyword evidence="11" id="KW-1185">Reference proteome</keyword>
<dbReference type="GO" id="GO:0005524">
    <property type="term" value="F:ATP binding"/>
    <property type="evidence" value="ECO:0007669"/>
    <property type="project" value="UniProtKB-KW"/>
</dbReference>
<dbReference type="GO" id="GO:0070013">
    <property type="term" value="C:intracellular organelle lumen"/>
    <property type="evidence" value="ECO:0007669"/>
    <property type="project" value="UniProtKB-ARBA"/>
</dbReference>
<proteinExistence type="inferred from homology"/>
<dbReference type="GO" id="GO:0016887">
    <property type="term" value="F:ATP hydrolysis activity"/>
    <property type="evidence" value="ECO:0007669"/>
    <property type="project" value="InterPro"/>
</dbReference>
<evidence type="ECO:0000256" key="4">
    <source>
        <dbReference type="ARBA" id="ARBA00022840"/>
    </source>
</evidence>
<accession>A0A5J4NEP4</accession>
<dbReference type="Pfam" id="PF00183">
    <property type="entry name" value="HSP90"/>
    <property type="match status" value="1"/>
</dbReference>
<comment type="similarity">
    <text evidence="2">Belongs to the heat shock protein 90 family.</text>
</comment>
<feature type="binding site" evidence="8">
    <location>
        <position position="106"/>
    </location>
    <ligand>
        <name>ATP</name>
        <dbReference type="ChEBI" id="CHEBI:30616"/>
    </ligand>
</feature>
<keyword evidence="5" id="KW-0809">Transit peptide</keyword>
<keyword evidence="3 8" id="KW-0547">Nucleotide-binding</keyword>
<dbReference type="PRINTS" id="PR00775">
    <property type="entry name" value="HEATSHOCK90"/>
</dbReference>
<dbReference type="PIRSF" id="PIRSF002583">
    <property type="entry name" value="Hsp90"/>
    <property type="match status" value="1"/>
</dbReference>
<evidence type="ECO:0000256" key="1">
    <source>
        <dbReference type="ARBA" id="ARBA00004173"/>
    </source>
</evidence>
<feature type="binding site" evidence="8">
    <location>
        <position position="395"/>
    </location>
    <ligand>
        <name>ATP</name>
        <dbReference type="ChEBI" id="CHEBI:30616"/>
    </ligand>
</feature>
<sequence length="704" mass="79736">MFCRALRLPRAGVSARFFCSRFRSPNANKQSDIICTRWKYMENFGGCRFLATAESVPSEGTGHIHERIKGPAVKKQFKAETQKLLDIVAKSLYSEKEVFIRELISNASDAIERLRFQRTTADSADDDITLEIHVKTDEKKNLLIIQDTGIGMTKEEMEQNLGTIARSGSREFISGLNEGVTNTDIIGQFGVGFYATFMVADKVDVYSRRNTKDDTDSPEYRWSSTGSNGEFELCEAENVSPGTKVVLHLKDTAAEFAREEVVEGILRKYSNFVTAPIYLNGRRINVLEPIWTKDPSKITEEEHRTFYQYLCGSTYDSPRYTFMYRTDAPLNLRVLLYVPNSKPSIFDIARESDSGVSLYSRKVLIMNRTGALLPKWLRFFRGVVDSEDVPLNLSRELLQDSALINRIKRLLTARILRFLSQQSSREADQFGHFLNDFGLYLKEGLITESEQEVREQIAKLLRWETSALPAGQTTSLDEYASRMIAGERSIYFLSAPSRQLAEASPYLEAARKKSPNTEVLFLYEPYDELVLMQLAQYDQKNLRSVETMVAEDATDTDSVGPERPNCLTQAEASRLVDWAKTTLGTKVKSVKVTQRLSNHPCFVSIREAGAMRHFLRTTLADRPAEERFQVMQPILELNPEHELIRYLSTLISPGVPETNSVLAKAMIEHLFDCALAQAGLLDDVRGLASRTNELVTQMIRKVAV</sequence>
<evidence type="ECO:0000256" key="5">
    <source>
        <dbReference type="ARBA" id="ARBA00022946"/>
    </source>
</evidence>
<name>A0A5J4NEP4_9TREM</name>
<dbReference type="SUPFAM" id="SSF54211">
    <property type="entry name" value="Ribosomal protein S5 domain 2-like"/>
    <property type="match status" value="1"/>
</dbReference>
<feature type="binding site" evidence="8">
    <location>
        <position position="243"/>
    </location>
    <ligand>
        <name>ATP</name>
        <dbReference type="ChEBI" id="CHEBI:30616"/>
    </ligand>
</feature>
<evidence type="ECO:0000256" key="3">
    <source>
        <dbReference type="ARBA" id="ARBA00022741"/>
    </source>
</evidence>
<feature type="domain" description="Histidine kinase/HSP90-like ATPase" evidence="9">
    <location>
        <begin position="95"/>
        <end position="253"/>
    </location>
</feature>
<dbReference type="GO" id="GO:0140662">
    <property type="term" value="F:ATP-dependent protein folding chaperone"/>
    <property type="evidence" value="ECO:0007669"/>
    <property type="project" value="InterPro"/>
</dbReference>
<dbReference type="InterPro" id="IPR001404">
    <property type="entry name" value="Hsp90_fam"/>
</dbReference>
<organism evidence="10 11">
    <name type="scientific">Paragonimus westermani</name>
    <dbReference type="NCBI Taxonomy" id="34504"/>
    <lineage>
        <taxon>Eukaryota</taxon>
        <taxon>Metazoa</taxon>
        <taxon>Spiralia</taxon>
        <taxon>Lophotrochozoa</taxon>
        <taxon>Platyhelminthes</taxon>
        <taxon>Trematoda</taxon>
        <taxon>Digenea</taxon>
        <taxon>Plagiorchiida</taxon>
        <taxon>Troglotremata</taxon>
        <taxon>Troglotrematidae</taxon>
        <taxon>Paragonimus</taxon>
    </lineage>
</organism>
<dbReference type="FunFam" id="1.20.120.790:FF:000004">
    <property type="entry name" value="Heat shock protein 75 kDa"/>
    <property type="match status" value="1"/>
</dbReference>
<feature type="binding site" evidence="8">
    <location>
        <position position="152"/>
    </location>
    <ligand>
        <name>ATP</name>
        <dbReference type="ChEBI" id="CHEBI:30616"/>
    </ligand>
</feature>
<protein>
    <submittedName>
        <fullName evidence="10">TNF receptor-associated protein 1</fullName>
    </submittedName>
</protein>
<dbReference type="Gene3D" id="1.20.120.790">
    <property type="entry name" value="Heat shock protein 90, C-terminal domain"/>
    <property type="match status" value="1"/>
</dbReference>
<dbReference type="Gene3D" id="3.30.565.10">
    <property type="entry name" value="Histidine kinase-like ATPase, C-terminal domain"/>
    <property type="match status" value="1"/>
</dbReference>
<dbReference type="Pfam" id="PF13589">
    <property type="entry name" value="HATPase_c_3"/>
    <property type="match status" value="1"/>
</dbReference>
<evidence type="ECO:0000259" key="9">
    <source>
        <dbReference type="SMART" id="SM00387"/>
    </source>
</evidence>
<dbReference type="GO" id="GO:0051082">
    <property type="term" value="F:unfolded protein binding"/>
    <property type="evidence" value="ECO:0007669"/>
    <property type="project" value="InterPro"/>
</dbReference>
<dbReference type="InterPro" id="IPR003594">
    <property type="entry name" value="HATPase_dom"/>
</dbReference>
<dbReference type="InterPro" id="IPR020575">
    <property type="entry name" value="Hsp90_N"/>
</dbReference>
<dbReference type="SUPFAM" id="SSF55874">
    <property type="entry name" value="ATPase domain of HSP90 chaperone/DNA topoisomerase II/histidine kinase"/>
    <property type="match status" value="1"/>
</dbReference>
<dbReference type="NCBIfam" id="NF003555">
    <property type="entry name" value="PRK05218.1"/>
    <property type="match status" value="1"/>
</dbReference>
<feature type="binding site" evidence="8">
    <location>
        <begin position="188"/>
        <end position="193"/>
    </location>
    <ligand>
        <name>ATP</name>
        <dbReference type="ChEBI" id="CHEBI:30616"/>
    </ligand>
</feature>
<evidence type="ECO:0000256" key="6">
    <source>
        <dbReference type="ARBA" id="ARBA00023128"/>
    </source>
</evidence>
<dbReference type="SMART" id="SM00387">
    <property type="entry name" value="HATPase_c"/>
    <property type="match status" value="1"/>
</dbReference>
<dbReference type="PANTHER" id="PTHR11528">
    <property type="entry name" value="HEAT SHOCK PROTEIN 90 FAMILY MEMBER"/>
    <property type="match status" value="1"/>
</dbReference>
<dbReference type="Proteomes" id="UP000324629">
    <property type="component" value="Unassembled WGS sequence"/>
</dbReference>
<reference evidence="10 11" key="1">
    <citation type="journal article" date="2019" name="Gigascience">
        <title>Whole-genome sequence of the oriental lung fluke Paragonimus westermani.</title>
        <authorList>
            <person name="Oey H."/>
            <person name="Zakrzewski M."/>
            <person name="Narain K."/>
            <person name="Devi K.R."/>
            <person name="Agatsuma T."/>
            <person name="Nawaratna S."/>
            <person name="Gobert G.N."/>
            <person name="Jones M.K."/>
            <person name="Ragan M.A."/>
            <person name="McManus D.P."/>
            <person name="Krause L."/>
        </authorList>
    </citation>
    <scope>NUCLEOTIDE SEQUENCE [LARGE SCALE GENOMIC DNA]</scope>
    <source>
        <strain evidence="10 11">IND2009</strain>
    </source>
</reference>
<feature type="binding site" evidence="8">
    <location>
        <position position="102"/>
    </location>
    <ligand>
        <name>ATP</name>
        <dbReference type="ChEBI" id="CHEBI:30616"/>
    </ligand>
</feature>
<dbReference type="InterPro" id="IPR036890">
    <property type="entry name" value="HATPase_C_sf"/>
</dbReference>
<comment type="caution">
    <text evidence="10">The sequence shown here is derived from an EMBL/GenBank/DDBJ whole genome shotgun (WGS) entry which is preliminary data.</text>
</comment>
<feature type="binding site" evidence="8">
    <location>
        <begin position="167"/>
        <end position="168"/>
    </location>
    <ligand>
        <name>ATP</name>
        <dbReference type="ChEBI" id="CHEBI:30616"/>
    </ligand>
</feature>
<gene>
    <name evidence="10" type="ORF">DEA37_0007050</name>
</gene>
<evidence type="ECO:0000256" key="8">
    <source>
        <dbReference type="PIRSR" id="PIRSR002583-1"/>
    </source>
</evidence>
<dbReference type="EMBL" id="QNGE01003398">
    <property type="protein sequence ID" value="KAA3674096.1"/>
    <property type="molecule type" value="Genomic_DNA"/>
</dbReference>
<dbReference type="CDD" id="cd16927">
    <property type="entry name" value="HATPase_Hsp90-like"/>
    <property type="match status" value="1"/>
</dbReference>
<dbReference type="AlphaFoldDB" id="A0A5J4NEP4"/>
<feature type="binding site" evidence="8">
    <location>
        <position position="160"/>
    </location>
    <ligand>
        <name>ATP</name>
        <dbReference type="ChEBI" id="CHEBI:30616"/>
    </ligand>
</feature>
<dbReference type="GO" id="GO:0005739">
    <property type="term" value="C:mitochondrion"/>
    <property type="evidence" value="ECO:0007669"/>
    <property type="project" value="UniProtKB-SubCell"/>
</dbReference>
<dbReference type="Gene3D" id="3.30.230.80">
    <property type="match status" value="1"/>
</dbReference>
<evidence type="ECO:0000256" key="2">
    <source>
        <dbReference type="ARBA" id="ARBA00008239"/>
    </source>
</evidence>
<evidence type="ECO:0000256" key="7">
    <source>
        <dbReference type="ARBA" id="ARBA00023186"/>
    </source>
</evidence>
<keyword evidence="7" id="KW-0143">Chaperone</keyword>
<feature type="binding site" evidence="8">
    <location>
        <position position="147"/>
    </location>
    <ligand>
        <name>ATP</name>
        <dbReference type="ChEBI" id="CHEBI:30616"/>
    </ligand>
</feature>
<dbReference type="SUPFAM" id="SSF110942">
    <property type="entry name" value="HSP90 C-terminal domain"/>
    <property type="match status" value="1"/>
</dbReference>
<dbReference type="FunFam" id="3.40.50.11260:FF:000004">
    <property type="entry name" value="Heat shock protein 75 mitochondrial"/>
    <property type="match status" value="1"/>
</dbReference>
<evidence type="ECO:0000313" key="11">
    <source>
        <dbReference type="Proteomes" id="UP000324629"/>
    </source>
</evidence>
<dbReference type="FunFam" id="3.30.230.80:FF:000004">
    <property type="entry name" value="Heat shock protein 75 kDa"/>
    <property type="match status" value="1"/>
</dbReference>